<reference evidence="1" key="1">
    <citation type="submission" date="2020-05" db="EMBL/GenBank/DDBJ databases">
        <authorList>
            <person name="Chiriac C."/>
            <person name="Salcher M."/>
            <person name="Ghai R."/>
            <person name="Kavagutti S V."/>
        </authorList>
    </citation>
    <scope>NUCLEOTIDE SEQUENCE</scope>
</reference>
<protein>
    <submittedName>
        <fullName evidence="1">Uncharacterized protein</fullName>
    </submittedName>
</protein>
<evidence type="ECO:0000313" key="1">
    <source>
        <dbReference type="EMBL" id="CAB5155401.1"/>
    </source>
</evidence>
<sequence length="80" mass="8733">MNDKDNVVMTRAVIPQKDCIVVDGTAGTKFTRMLIHGEPAIMLQNVNLTKAVIITGPVLAGINGWLAQMFKTDLHEVTLN</sequence>
<gene>
    <name evidence="1" type="ORF">UFOVP149_7</name>
</gene>
<name>A0A6J7WAI9_9CAUD</name>
<organism evidence="1">
    <name type="scientific">uncultured Caudovirales phage</name>
    <dbReference type="NCBI Taxonomy" id="2100421"/>
    <lineage>
        <taxon>Viruses</taxon>
        <taxon>Duplodnaviria</taxon>
        <taxon>Heunggongvirae</taxon>
        <taxon>Uroviricota</taxon>
        <taxon>Caudoviricetes</taxon>
        <taxon>Peduoviridae</taxon>
        <taxon>Maltschvirus</taxon>
        <taxon>Maltschvirus maltsch</taxon>
    </lineage>
</organism>
<dbReference type="EMBL" id="LR798198">
    <property type="protein sequence ID" value="CAB5155401.1"/>
    <property type="molecule type" value="Genomic_DNA"/>
</dbReference>
<accession>A0A6J7WAI9</accession>
<proteinExistence type="predicted"/>